<dbReference type="SMART" id="SM00342">
    <property type="entry name" value="HTH_ARAC"/>
    <property type="match status" value="1"/>
</dbReference>
<accession>A0A2P7BWM7</accession>
<dbReference type="GO" id="GO:0003700">
    <property type="term" value="F:DNA-binding transcription factor activity"/>
    <property type="evidence" value="ECO:0007669"/>
    <property type="project" value="InterPro"/>
</dbReference>
<sequence>MEGFSVIDRLAAILAKYAEKDGATATEIPRVHTLRSTQPTEPIHILHQPAVCFVAQGRKQTLLADEVYFYEPPQFLIVSVDLPIVGQVVEASEDKPYLCLRLDLDPAVISEVITEVPPSALRSSPPARGIDISTAPAELLDAVVRLVSLLDAERDSDRKVLAPLIEREILYRLLMGDQAARLQQIAYAESKLSQIGKAVAMIKSNYSRLIRVDDVAAHVNMSVSSFHQHFRTVTSMSPLQYQKQIRLQEARKLMLAQSLDAATAGFMVGYESPSQFSREYSRLFGLSPRRDVDKLRNLPDFV</sequence>
<keyword evidence="1" id="KW-0805">Transcription regulation</keyword>
<protein>
    <submittedName>
        <fullName evidence="4">AraC family transcriptional regulator CmrA</fullName>
    </submittedName>
</protein>
<evidence type="ECO:0000256" key="1">
    <source>
        <dbReference type="ARBA" id="ARBA00023015"/>
    </source>
</evidence>
<feature type="domain" description="HTH araC/xylS-type" evidence="3">
    <location>
        <begin position="196"/>
        <end position="294"/>
    </location>
</feature>
<dbReference type="Gene3D" id="1.10.10.60">
    <property type="entry name" value="Homeodomain-like"/>
    <property type="match status" value="2"/>
</dbReference>
<comment type="caution">
    <text evidence="4">The sequence shown here is derived from an EMBL/GenBank/DDBJ whole genome shotgun (WGS) entry which is preliminary data.</text>
</comment>
<dbReference type="PANTHER" id="PTHR43436">
    <property type="entry name" value="ARAC-FAMILY TRANSCRIPTIONAL REGULATOR"/>
    <property type="match status" value="1"/>
</dbReference>
<dbReference type="OrthoDB" id="9802263at2"/>
<dbReference type="GO" id="GO:0043565">
    <property type="term" value="F:sequence-specific DNA binding"/>
    <property type="evidence" value="ECO:0007669"/>
    <property type="project" value="InterPro"/>
</dbReference>
<keyword evidence="5" id="KW-1185">Reference proteome</keyword>
<dbReference type="PROSITE" id="PS01124">
    <property type="entry name" value="HTH_ARAC_FAMILY_2"/>
    <property type="match status" value="1"/>
</dbReference>
<reference evidence="5" key="1">
    <citation type="submission" date="2017-11" db="EMBL/GenBank/DDBJ databases">
        <authorList>
            <person name="Kuznetsova I."/>
            <person name="Sazanova A."/>
            <person name="Chirak E."/>
            <person name="Safronova V."/>
            <person name="Willems A."/>
        </authorList>
    </citation>
    <scope>NUCLEOTIDE SEQUENCE [LARGE SCALE GENOMIC DNA]</scope>
    <source>
        <strain evidence="5">STM 196</strain>
    </source>
</reference>
<evidence type="ECO:0000256" key="2">
    <source>
        <dbReference type="ARBA" id="ARBA00023163"/>
    </source>
</evidence>
<keyword evidence="2" id="KW-0804">Transcription</keyword>
<dbReference type="Pfam" id="PF12833">
    <property type="entry name" value="HTH_18"/>
    <property type="match status" value="1"/>
</dbReference>
<dbReference type="InterPro" id="IPR009594">
    <property type="entry name" value="Tscrpt_reg_HTH_AraC_N"/>
</dbReference>
<dbReference type="SUPFAM" id="SSF46689">
    <property type="entry name" value="Homeodomain-like"/>
    <property type="match status" value="2"/>
</dbReference>
<evidence type="ECO:0000259" key="3">
    <source>
        <dbReference type="PROSITE" id="PS01124"/>
    </source>
</evidence>
<dbReference type="Pfam" id="PF06719">
    <property type="entry name" value="AraC_N"/>
    <property type="match status" value="1"/>
</dbReference>
<name>A0A2P7BWM7_9HYPH</name>
<dbReference type="Proteomes" id="UP000241444">
    <property type="component" value="Unassembled WGS sequence"/>
</dbReference>
<proteinExistence type="predicted"/>
<dbReference type="InterPro" id="IPR009057">
    <property type="entry name" value="Homeodomain-like_sf"/>
</dbReference>
<dbReference type="EMBL" id="PGGO01000001">
    <property type="protein sequence ID" value="PSH70868.1"/>
    <property type="molecule type" value="Genomic_DNA"/>
</dbReference>
<gene>
    <name evidence="4" type="ORF">CU102_02135</name>
</gene>
<dbReference type="AlphaFoldDB" id="A0A2P7BWM7"/>
<organism evidence="4 5">
    <name type="scientific">Phyllobacterium brassicacearum</name>
    <dbReference type="NCBI Taxonomy" id="314235"/>
    <lineage>
        <taxon>Bacteria</taxon>
        <taxon>Pseudomonadati</taxon>
        <taxon>Pseudomonadota</taxon>
        <taxon>Alphaproteobacteria</taxon>
        <taxon>Hyphomicrobiales</taxon>
        <taxon>Phyllobacteriaceae</taxon>
        <taxon>Phyllobacterium</taxon>
    </lineage>
</organism>
<evidence type="ECO:0000313" key="4">
    <source>
        <dbReference type="EMBL" id="PSH70868.1"/>
    </source>
</evidence>
<dbReference type="PANTHER" id="PTHR43436:SF1">
    <property type="entry name" value="TRANSCRIPTIONAL REGULATORY PROTEIN"/>
    <property type="match status" value="1"/>
</dbReference>
<dbReference type="InterPro" id="IPR018060">
    <property type="entry name" value="HTH_AraC"/>
</dbReference>
<evidence type="ECO:0000313" key="5">
    <source>
        <dbReference type="Proteomes" id="UP000241444"/>
    </source>
</evidence>